<dbReference type="GO" id="GO:0008716">
    <property type="term" value="F:D-alanine-D-alanine ligase activity"/>
    <property type="evidence" value="ECO:0007669"/>
    <property type="project" value="UniProtKB-UniRule"/>
</dbReference>
<keyword evidence="4" id="KW-0133">Cell shape</keyword>
<proteinExistence type="inferred from homology"/>
<dbReference type="PANTHER" id="PTHR23132:SF23">
    <property type="entry name" value="D-ALANINE--D-ALANINE LIGASE B"/>
    <property type="match status" value="1"/>
</dbReference>
<keyword evidence="10" id="KW-1185">Reference proteome</keyword>
<evidence type="ECO:0000256" key="1">
    <source>
        <dbReference type="ARBA" id="ARBA00010871"/>
    </source>
</evidence>
<evidence type="ECO:0000259" key="8">
    <source>
        <dbReference type="PROSITE" id="PS50975"/>
    </source>
</evidence>
<dbReference type="InterPro" id="IPR005905">
    <property type="entry name" value="D_ala_D_ala"/>
</dbReference>
<evidence type="ECO:0000256" key="6">
    <source>
        <dbReference type="PIRSR" id="PIRSR039102-3"/>
    </source>
</evidence>
<evidence type="ECO:0000256" key="4">
    <source>
        <dbReference type="HAMAP-Rule" id="MF_00047"/>
    </source>
</evidence>
<feature type="binding site" evidence="6">
    <location>
        <position position="298"/>
    </location>
    <ligand>
        <name>Mg(2+)</name>
        <dbReference type="ChEBI" id="CHEBI:18420"/>
        <label>2</label>
    </ligand>
</feature>
<keyword evidence="6" id="KW-0464">Manganese</keyword>
<dbReference type="EC" id="6.3.2.4" evidence="4"/>
<dbReference type="SUPFAM" id="SSF52440">
    <property type="entry name" value="PreATP-grasp domain"/>
    <property type="match status" value="1"/>
</dbReference>
<dbReference type="GO" id="GO:0071555">
    <property type="term" value="P:cell wall organization"/>
    <property type="evidence" value="ECO:0007669"/>
    <property type="project" value="UniProtKB-KW"/>
</dbReference>
<feature type="active site" evidence="5">
    <location>
        <position position="37"/>
    </location>
</feature>
<dbReference type="GO" id="GO:0005524">
    <property type="term" value="F:ATP binding"/>
    <property type="evidence" value="ECO:0007669"/>
    <property type="project" value="UniProtKB-UniRule"/>
</dbReference>
<evidence type="ECO:0000256" key="5">
    <source>
        <dbReference type="PIRSR" id="PIRSR039102-1"/>
    </source>
</evidence>
<keyword evidence="7" id="KW-0067">ATP-binding</keyword>
<comment type="caution">
    <text evidence="9">The sequence shown here is derived from an EMBL/GenBank/DDBJ whole genome shotgun (WGS) entry which is preliminary data.</text>
</comment>
<feature type="active site" evidence="5">
    <location>
        <position position="309"/>
    </location>
</feature>
<keyword evidence="7" id="KW-0547">Nucleotide-binding</keyword>
<dbReference type="OrthoDB" id="9813261at2"/>
<dbReference type="RefSeq" id="WP_094454460.1">
    <property type="nucleotide sequence ID" value="NZ_NMVJ01000007.1"/>
</dbReference>
<keyword evidence="2 4" id="KW-0436">Ligase</keyword>
<dbReference type="GO" id="GO:0008360">
    <property type="term" value="P:regulation of cell shape"/>
    <property type="evidence" value="ECO:0007669"/>
    <property type="project" value="UniProtKB-KW"/>
</dbReference>
<keyword evidence="6" id="KW-0479">Metal-binding</keyword>
<comment type="pathway">
    <text evidence="4">Cell wall biogenesis; peptidoglycan biosynthesis.</text>
</comment>
<dbReference type="PANTHER" id="PTHR23132">
    <property type="entry name" value="D-ALANINE--D-ALANINE LIGASE"/>
    <property type="match status" value="1"/>
</dbReference>
<keyword evidence="4" id="KW-0573">Peptidoglycan synthesis</keyword>
<feature type="binding site" evidence="6">
    <location>
        <position position="284"/>
    </location>
    <ligand>
        <name>Mg(2+)</name>
        <dbReference type="ChEBI" id="CHEBI:18420"/>
        <label>1</label>
    </ligand>
</feature>
<dbReference type="PIRSF" id="PIRSF039102">
    <property type="entry name" value="Ddl/VanB"/>
    <property type="match status" value="1"/>
</dbReference>
<keyword evidence="4" id="KW-0963">Cytoplasm</keyword>
<evidence type="ECO:0000256" key="3">
    <source>
        <dbReference type="ARBA" id="ARBA00023316"/>
    </source>
</evidence>
<evidence type="ECO:0000256" key="2">
    <source>
        <dbReference type="ARBA" id="ARBA00022598"/>
    </source>
</evidence>
<dbReference type="EMBL" id="NMVJ01000007">
    <property type="protein sequence ID" value="OYN90298.1"/>
    <property type="molecule type" value="Genomic_DNA"/>
</dbReference>
<dbReference type="Gene3D" id="3.40.50.20">
    <property type="match status" value="1"/>
</dbReference>
<comment type="catalytic activity">
    <reaction evidence="4">
        <text>2 D-alanine + ATP = D-alanyl-D-alanine + ADP + phosphate + H(+)</text>
        <dbReference type="Rhea" id="RHEA:11224"/>
        <dbReference type="ChEBI" id="CHEBI:15378"/>
        <dbReference type="ChEBI" id="CHEBI:30616"/>
        <dbReference type="ChEBI" id="CHEBI:43474"/>
        <dbReference type="ChEBI" id="CHEBI:57416"/>
        <dbReference type="ChEBI" id="CHEBI:57822"/>
        <dbReference type="ChEBI" id="CHEBI:456216"/>
        <dbReference type="EC" id="6.3.2.4"/>
    </reaction>
</comment>
<dbReference type="Gene3D" id="3.30.1490.20">
    <property type="entry name" value="ATP-grasp fold, A domain"/>
    <property type="match status" value="1"/>
</dbReference>
<dbReference type="InterPro" id="IPR011761">
    <property type="entry name" value="ATP-grasp"/>
</dbReference>
<dbReference type="PROSITE" id="PS50975">
    <property type="entry name" value="ATP_GRASP"/>
    <property type="match status" value="1"/>
</dbReference>
<comment type="subcellular location">
    <subcellularLocation>
        <location evidence="4">Cytoplasm</location>
    </subcellularLocation>
</comment>
<feature type="active site" evidence="5">
    <location>
        <position position="173"/>
    </location>
</feature>
<comment type="cofactor">
    <cofactor evidence="6">
        <name>Mg(2+)</name>
        <dbReference type="ChEBI" id="CHEBI:18420"/>
    </cofactor>
    <cofactor evidence="6">
        <name>Mn(2+)</name>
        <dbReference type="ChEBI" id="CHEBI:29035"/>
    </cofactor>
    <text evidence="6">Binds 2 magnesium or manganese ions per subunit.</text>
</comment>
<comment type="function">
    <text evidence="4">Cell wall formation.</text>
</comment>
<sequence>MTADDSRAGADNAGVETDALRNEEITVLVLAGGLSHERDVSLRSGRRVAEALRRQGFSVVESDVNSDLVSLLQSTPNVVAVPLLHGETGEDGALREVLWLCDVPYVGATPTASRITFDKSIATTVVRRAGLPTPAQVALPAETFRELGARSLVEAMGRRLQLPMMVKPSRSGSALGASKVTEAAELPSAMVHAYAYGSVAVVESFIEGTEVAVAVLDRGNGPEALPAVEIRPDSGTYDYASRYTAGATEFVTPAEVDDATAQACADLALAAHRALGLRDLSRTDIIIDKSTGVPHFIEGNVAPGLTETSLVPIALEAAGLDLGEVMGDLVRRAKQRHDDQTGIDELHRDER</sequence>
<evidence type="ECO:0000313" key="9">
    <source>
        <dbReference type="EMBL" id="OYN90298.1"/>
    </source>
</evidence>
<dbReference type="Pfam" id="PF07478">
    <property type="entry name" value="Dala_Dala_lig_C"/>
    <property type="match status" value="1"/>
</dbReference>
<keyword evidence="3 4" id="KW-0961">Cell wall biogenesis/degradation</keyword>
<comment type="similarity">
    <text evidence="1 4">Belongs to the D-alanine--D-alanine ligase family.</text>
</comment>
<name>A0A255EFI9_9ACTN</name>
<dbReference type="InterPro" id="IPR013815">
    <property type="entry name" value="ATP_grasp_subdomain_1"/>
</dbReference>
<dbReference type="SUPFAM" id="SSF56059">
    <property type="entry name" value="Glutathione synthetase ATP-binding domain-like"/>
    <property type="match status" value="1"/>
</dbReference>
<dbReference type="GO" id="GO:0005737">
    <property type="term" value="C:cytoplasm"/>
    <property type="evidence" value="ECO:0007669"/>
    <property type="project" value="UniProtKB-SubCell"/>
</dbReference>
<dbReference type="AlphaFoldDB" id="A0A255EFI9"/>
<dbReference type="NCBIfam" id="NF002378">
    <property type="entry name" value="PRK01372.1"/>
    <property type="match status" value="1"/>
</dbReference>
<reference evidence="9 10" key="1">
    <citation type="submission" date="2017-07" db="EMBL/GenBank/DDBJ databases">
        <title>Draft whole genome sequences of clinical Proprionibacteriaceae strains.</title>
        <authorList>
            <person name="Bernier A.-M."/>
            <person name="Bernard K."/>
            <person name="Domingo M.-C."/>
        </authorList>
    </citation>
    <scope>NUCLEOTIDE SEQUENCE [LARGE SCALE GENOMIC DNA]</scope>
    <source>
        <strain evidence="9 10">NML 150081</strain>
    </source>
</reference>
<dbReference type="HAMAP" id="MF_00047">
    <property type="entry name" value="Dala_Dala_lig"/>
    <property type="match status" value="1"/>
</dbReference>
<gene>
    <name evidence="4" type="primary">ddl</name>
    <name evidence="9" type="ORF">CGZ91_09060</name>
</gene>
<protein>
    <recommendedName>
        <fullName evidence="4">D-alanine--D-alanine ligase</fullName>
        <ecNumber evidence="4">6.3.2.4</ecNumber>
    </recommendedName>
    <alternativeName>
        <fullName evidence="4">D-Ala-D-Ala ligase</fullName>
    </alternativeName>
    <alternativeName>
        <fullName evidence="4">D-alanylalanine synthetase</fullName>
    </alternativeName>
</protein>
<dbReference type="InterPro" id="IPR016185">
    <property type="entry name" value="PreATP-grasp_dom_sf"/>
</dbReference>
<feature type="binding site" evidence="6">
    <location>
        <position position="298"/>
    </location>
    <ligand>
        <name>Mg(2+)</name>
        <dbReference type="ChEBI" id="CHEBI:18420"/>
        <label>1</label>
    </ligand>
</feature>
<organism evidence="9 10">
    <name type="scientific">Parenemella sanctibonifatiensis</name>
    <dbReference type="NCBI Taxonomy" id="2016505"/>
    <lineage>
        <taxon>Bacteria</taxon>
        <taxon>Bacillati</taxon>
        <taxon>Actinomycetota</taxon>
        <taxon>Actinomycetes</taxon>
        <taxon>Propionibacteriales</taxon>
        <taxon>Propionibacteriaceae</taxon>
        <taxon>Parenemella</taxon>
    </lineage>
</organism>
<evidence type="ECO:0000256" key="7">
    <source>
        <dbReference type="PROSITE-ProRule" id="PRU00409"/>
    </source>
</evidence>
<dbReference type="GO" id="GO:0046872">
    <property type="term" value="F:metal ion binding"/>
    <property type="evidence" value="ECO:0007669"/>
    <property type="project" value="UniProtKB-KW"/>
</dbReference>
<dbReference type="UniPathway" id="UPA00219"/>
<feature type="binding site" evidence="6">
    <location>
        <position position="300"/>
    </location>
    <ligand>
        <name>Mg(2+)</name>
        <dbReference type="ChEBI" id="CHEBI:18420"/>
        <label>2</label>
    </ligand>
</feature>
<dbReference type="GO" id="GO:0009252">
    <property type="term" value="P:peptidoglycan biosynthetic process"/>
    <property type="evidence" value="ECO:0007669"/>
    <property type="project" value="UniProtKB-UniRule"/>
</dbReference>
<dbReference type="InterPro" id="IPR011095">
    <property type="entry name" value="Dala_Dala_lig_C"/>
</dbReference>
<dbReference type="Proteomes" id="UP000216300">
    <property type="component" value="Unassembled WGS sequence"/>
</dbReference>
<accession>A0A255EFI9</accession>
<feature type="domain" description="ATP-grasp" evidence="8">
    <location>
        <begin position="123"/>
        <end position="331"/>
    </location>
</feature>
<dbReference type="Gene3D" id="3.30.470.20">
    <property type="entry name" value="ATP-grasp fold, B domain"/>
    <property type="match status" value="1"/>
</dbReference>
<evidence type="ECO:0000313" key="10">
    <source>
        <dbReference type="Proteomes" id="UP000216300"/>
    </source>
</evidence>
<keyword evidence="6" id="KW-0460">Magnesium</keyword>